<keyword evidence="2" id="KW-0547">Nucleotide-binding</keyword>
<organism evidence="2 3">
    <name type="scientific">Ferrimicrobium acidiphilum</name>
    <dbReference type="NCBI Taxonomy" id="121039"/>
    <lineage>
        <taxon>Bacteria</taxon>
        <taxon>Bacillati</taxon>
        <taxon>Actinomycetota</taxon>
        <taxon>Acidimicrobiia</taxon>
        <taxon>Acidimicrobiales</taxon>
        <taxon>Acidimicrobiaceae</taxon>
        <taxon>Ferrimicrobium</taxon>
    </lineage>
</organism>
<evidence type="ECO:0000313" key="2">
    <source>
        <dbReference type="EMBL" id="MEX6430850.1"/>
    </source>
</evidence>
<evidence type="ECO:0000259" key="1">
    <source>
        <dbReference type="Pfam" id="PF01695"/>
    </source>
</evidence>
<comment type="caution">
    <text evidence="2">The sequence shown here is derived from an EMBL/GenBank/DDBJ whole genome shotgun (WGS) entry which is preliminary data.</text>
</comment>
<evidence type="ECO:0000313" key="3">
    <source>
        <dbReference type="Proteomes" id="UP001560267"/>
    </source>
</evidence>
<keyword evidence="2" id="KW-0067">ATP-binding</keyword>
<dbReference type="InterPro" id="IPR002611">
    <property type="entry name" value="IstB_ATP-bd"/>
</dbReference>
<protein>
    <submittedName>
        <fullName evidence="2">ATP-binding protein</fullName>
    </submittedName>
</protein>
<dbReference type="Gene3D" id="3.40.50.300">
    <property type="entry name" value="P-loop containing nucleotide triphosphate hydrolases"/>
    <property type="match status" value="1"/>
</dbReference>
<gene>
    <name evidence="2" type="ORF">AB6A68_13550</name>
</gene>
<sequence length="96" mass="10469">MADFSENGWQVSQEYALPIGENDSEALYRVVETCYETTSLIVTSNFGLASFDEILNPRSIAAALVDRLAHHAHLIETTGESIRLSQALSGKGVMPL</sequence>
<proteinExistence type="predicted"/>
<dbReference type="EMBL" id="JBFSHR010000094">
    <property type="protein sequence ID" value="MEX6430850.1"/>
    <property type="molecule type" value="Genomic_DNA"/>
</dbReference>
<keyword evidence="3" id="KW-1185">Reference proteome</keyword>
<name>A0ABV3Y6C6_9ACTN</name>
<dbReference type="InterPro" id="IPR027417">
    <property type="entry name" value="P-loop_NTPase"/>
</dbReference>
<accession>A0ABV3Y6C6</accession>
<dbReference type="Pfam" id="PF01695">
    <property type="entry name" value="IstB_IS21"/>
    <property type="match status" value="1"/>
</dbReference>
<feature type="domain" description="IstB-like ATP-binding" evidence="1">
    <location>
        <begin position="17"/>
        <end position="87"/>
    </location>
</feature>
<dbReference type="RefSeq" id="WP_276942951.1">
    <property type="nucleotide sequence ID" value="NZ_DAHZQW010000074.1"/>
</dbReference>
<dbReference type="GO" id="GO:0005524">
    <property type="term" value="F:ATP binding"/>
    <property type="evidence" value="ECO:0007669"/>
    <property type="project" value="UniProtKB-KW"/>
</dbReference>
<dbReference type="Proteomes" id="UP001560267">
    <property type="component" value="Unassembled WGS sequence"/>
</dbReference>
<reference evidence="2 3" key="1">
    <citation type="submission" date="2024-07" db="EMBL/GenBank/DDBJ databases">
        <title>Draft Genome Sequence of Ferrimicrobium acidiphilum Strain YE2023, Isolated from a Pulp of Bioleach Reactor.</title>
        <authorList>
            <person name="Elkina Y.A."/>
            <person name="Bulaeva A.G."/>
            <person name="Beletsky A.V."/>
            <person name="Mardanov A.V."/>
        </authorList>
    </citation>
    <scope>NUCLEOTIDE SEQUENCE [LARGE SCALE GENOMIC DNA]</scope>
    <source>
        <strain evidence="2 3">YE2023</strain>
    </source>
</reference>